<reference evidence="2" key="1">
    <citation type="journal article" date="2023" name="Mol. Phylogenet. Evol.">
        <title>Genome-scale phylogeny and comparative genomics of the fungal order Sordariales.</title>
        <authorList>
            <person name="Hensen N."/>
            <person name="Bonometti L."/>
            <person name="Westerberg I."/>
            <person name="Brannstrom I.O."/>
            <person name="Guillou S."/>
            <person name="Cros-Aarteil S."/>
            <person name="Calhoun S."/>
            <person name="Haridas S."/>
            <person name="Kuo A."/>
            <person name="Mondo S."/>
            <person name="Pangilinan J."/>
            <person name="Riley R."/>
            <person name="LaButti K."/>
            <person name="Andreopoulos B."/>
            <person name="Lipzen A."/>
            <person name="Chen C."/>
            <person name="Yan M."/>
            <person name="Daum C."/>
            <person name="Ng V."/>
            <person name="Clum A."/>
            <person name="Steindorff A."/>
            <person name="Ohm R.A."/>
            <person name="Martin F."/>
            <person name="Silar P."/>
            <person name="Natvig D.O."/>
            <person name="Lalanne C."/>
            <person name="Gautier V."/>
            <person name="Ament-Velasquez S.L."/>
            <person name="Kruys A."/>
            <person name="Hutchinson M.I."/>
            <person name="Powell A.J."/>
            <person name="Barry K."/>
            <person name="Miller A.N."/>
            <person name="Grigoriev I.V."/>
            <person name="Debuchy R."/>
            <person name="Gladieux P."/>
            <person name="Hiltunen Thoren M."/>
            <person name="Johannesson H."/>
        </authorList>
    </citation>
    <scope>NUCLEOTIDE SEQUENCE</scope>
    <source>
        <strain evidence="2">CBS 626.80</strain>
    </source>
</reference>
<evidence type="ECO:0000256" key="1">
    <source>
        <dbReference type="SAM" id="MobiDB-lite"/>
    </source>
</evidence>
<feature type="region of interest" description="Disordered" evidence="1">
    <location>
        <begin position="137"/>
        <end position="206"/>
    </location>
</feature>
<dbReference type="AlphaFoldDB" id="A0AAN6SHI4"/>
<evidence type="ECO:0000313" key="3">
    <source>
        <dbReference type="Proteomes" id="UP001303222"/>
    </source>
</evidence>
<name>A0AAN6SHI4_9PEZI</name>
<organism evidence="2 3">
    <name type="scientific">Pseudoneurospora amorphoporcata</name>
    <dbReference type="NCBI Taxonomy" id="241081"/>
    <lineage>
        <taxon>Eukaryota</taxon>
        <taxon>Fungi</taxon>
        <taxon>Dikarya</taxon>
        <taxon>Ascomycota</taxon>
        <taxon>Pezizomycotina</taxon>
        <taxon>Sordariomycetes</taxon>
        <taxon>Sordariomycetidae</taxon>
        <taxon>Sordariales</taxon>
        <taxon>Sordariaceae</taxon>
        <taxon>Pseudoneurospora</taxon>
    </lineage>
</organism>
<feature type="compositionally biased region" description="Basic and acidic residues" evidence="1">
    <location>
        <begin position="237"/>
        <end position="246"/>
    </location>
</feature>
<dbReference type="EMBL" id="MU859098">
    <property type="protein sequence ID" value="KAK3953885.1"/>
    <property type="molecule type" value="Genomic_DNA"/>
</dbReference>
<evidence type="ECO:0000313" key="2">
    <source>
        <dbReference type="EMBL" id="KAK3953885.1"/>
    </source>
</evidence>
<feature type="region of interest" description="Disordered" evidence="1">
    <location>
        <begin position="237"/>
        <end position="256"/>
    </location>
</feature>
<reference evidence="2" key="2">
    <citation type="submission" date="2023-06" db="EMBL/GenBank/DDBJ databases">
        <authorList>
            <consortium name="Lawrence Berkeley National Laboratory"/>
            <person name="Mondo S.J."/>
            <person name="Hensen N."/>
            <person name="Bonometti L."/>
            <person name="Westerberg I."/>
            <person name="Brannstrom I.O."/>
            <person name="Guillou S."/>
            <person name="Cros-Aarteil S."/>
            <person name="Calhoun S."/>
            <person name="Haridas S."/>
            <person name="Kuo A."/>
            <person name="Pangilinan J."/>
            <person name="Riley R."/>
            <person name="Labutti K."/>
            <person name="Andreopoulos B."/>
            <person name="Lipzen A."/>
            <person name="Chen C."/>
            <person name="Yanf M."/>
            <person name="Daum C."/>
            <person name="Ng V."/>
            <person name="Clum A."/>
            <person name="Steindorff A."/>
            <person name="Ohm R."/>
            <person name="Martin F."/>
            <person name="Silar P."/>
            <person name="Natvig D."/>
            <person name="Lalanne C."/>
            <person name="Gautier V."/>
            <person name="Ament-Velasquez S.L."/>
            <person name="Kruys A."/>
            <person name="Hutchinson M.I."/>
            <person name="Powell A.J."/>
            <person name="Barry K."/>
            <person name="Miller A.N."/>
            <person name="Grigoriev I.V."/>
            <person name="Debuchy R."/>
            <person name="Gladieux P."/>
            <person name="Thoren M.H."/>
            <person name="Johannesson H."/>
        </authorList>
    </citation>
    <scope>NUCLEOTIDE SEQUENCE</scope>
    <source>
        <strain evidence="2">CBS 626.80</strain>
    </source>
</reference>
<proteinExistence type="predicted"/>
<protein>
    <submittedName>
        <fullName evidence="2">Uncharacterized protein</fullName>
    </submittedName>
</protein>
<feature type="region of interest" description="Disordered" evidence="1">
    <location>
        <begin position="277"/>
        <end position="304"/>
    </location>
</feature>
<comment type="caution">
    <text evidence="2">The sequence shown here is derived from an EMBL/GenBank/DDBJ whole genome shotgun (WGS) entry which is preliminary data.</text>
</comment>
<feature type="region of interest" description="Disordered" evidence="1">
    <location>
        <begin position="57"/>
        <end position="85"/>
    </location>
</feature>
<sequence length="434" mass="48621">MCGHTEHRETRCSPPIIHWNGKPELCKKKLIYLQSTKNGICTQCRTKRLEASMARSNRVNKDKQHGHKILRPGLNDAPKNEKPSNCTDIQVASSEELYRRKQNEEGVAENTSAKPMLHIGLDHFRCRLGLSHTGPCIRAKDQTDQSPRHNKETSAEPTASGGGRALLQLRSSANPALRKCDKRRPGLSLPSDKIRTIAGAEGEHDKQKVTLHGPRALEEAQPIPRGTWNLIDVTKPVPREDDEGKARLHGPRTMSGAHRAIRKDWNMMSVTNPVRRANGGRLQLCGPQPITNRIPKPNPIPRPDPAQFNRPANSVAQKAKQRTDPNKILLLPVSYKPILTGRYPLHRSLPPIPDETYPTEDADCRPPPVPPHIVLPQRRAITMHPHNDIDSPIKRYTSVPDAPADTYLGRETLHSGWQPARCETAFRSVLEYQP</sequence>
<dbReference type="Proteomes" id="UP001303222">
    <property type="component" value="Unassembled WGS sequence"/>
</dbReference>
<feature type="compositionally biased region" description="Basic and acidic residues" evidence="1">
    <location>
        <begin position="138"/>
        <end position="154"/>
    </location>
</feature>
<keyword evidence="3" id="KW-1185">Reference proteome</keyword>
<accession>A0AAN6SHI4</accession>
<gene>
    <name evidence="2" type="ORF">QBC32DRAFT_369082</name>
</gene>